<evidence type="ECO:0000259" key="2">
    <source>
        <dbReference type="Pfam" id="PF13660"/>
    </source>
</evidence>
<evidence type="ECO:0000313" key="3">
    <source>
        <dbReference type="EMBL" id="GGE10669.1"/>
    </source>
</evidence>
<protein>
    <submittedName>
        <fullName evidence="3">Hydroxypyruvate reductase</fullName>
    </submittedName>
</protein>
<feature type="domain" description="MOFRL-associated" evidence="2">
    <location>
        <begin position="7"/>
        <end position="231"/>
    </location>
</feature>
<evidence type="ECO:0000313" key="4">
    <source>
        <dbReference type="Proteomes" id="UP000644699"/>
    </source>
</evidence>
<reference evidence="3" key="2">
    <citation type="submission" date="2020-09" db="EMBL/GenBank/DDBJ databases">
        <authorList>
            <person name="Sun Q."/>
            <person name="Zhou Y."/>
        </authorList>
    </citation>
    <scope>NUCLEOTIDE SEQUENCE</scope>
    <source>
        <strain evidence="3">CGMCC 1.15367</strain>
    </source>
</reference>
<dbReference type="Pfam" id="PF13660">
    <property type="entry name" value="DUF4147"/>
    <property type="match status" value="1"/>
</dbReference>
<dbReference type="PANTHER" id="PTHR12227:SF0">
    <property type="entry name" value="GLYCERATE KINASE"/>
    <property type="match status" value="1"/>
</dbReference>
<dbReference type="AlphaFoldDB" id="A0A916ZRQ0"/>
<evidence type="ECO:0000259" key="1">
    <source>
        <dbReference type="Pfam" id="PF05161"/>
    </source>
</evidence>
<gene>
    <name evidence="3" type="primary">ttuD2</name>
    <name evidence="3" type="ORF">GCM10011390_32140</name>
</gene>
<dbReference type="GO" id="GO:0005737">
    <property type="term" value="C:cytoplasm"/>
    <property type="evidence" value="ECO:0007669"/>
    <property type="project" value="TreeGrafter"/>
</dbReference>
<dbReference type="Gene3D" id="3.40.50.10180">
    <property type="entry name" value="Glycerate kinase, MOFRL-like N-terminal domain"/>
    <property type="match status" value="1"/>
</dbReference>
<organism evidence="3 4">
    <name type="scientific">Aureimonas endophytica</name>
    <dbReference type="NCBI Taxonomy" id="2027858"/>
    <lineage>
        <taxon>Bacteria</taxon>
        <taxon>Pseudomonadati</taxon>
        <taxon>Pseudomonadota</taxon>
        <taxon>Alphaproteobacteria</taxon>
        <taxon>Hyphomicrobiales</taxon>
        <taxon>Aurantimonadaceae</taxon>
        <taxon>Aureimonas</taxon>
    </lineage>
</organism>
<accession>A0A916ZRQ0</accession>
<dbReference type="RefSeq" id="WP_188910259.1">
    <property type="nucleotide sequence ID" value="NZ_BMIQ01000005.1"/>
</dbReference>
<keyword evidence="4" id="KW-1185">Reference proteome</keyword>
<dbReference type="InterPro" id="IPR037035">
    <property type="entry name" value="GK-like_C_sf"/>
</dbReference>
<name>A0A916ZRQ0_9HYPH</name>
<dbReference type="InterPro" id="IPR025286">
    <property type="entry name" value="MOFRL_assoc_dom"/>
</dbReference>
<dbReference type="Pfam" id="PF05161">
    <property type="entry name" value="MOFRL"/>
    <property type="match status" value="1"/>
</dbReference>
<feature type="domain" description="MOFRL" evidence="1">
    <location>
        <begin position="308"/>
        <end position="414"/>
    </location>
</feature>
<dbReference type="InterPro" id="IPR038614">
    <property type="entry name" value="GK_N_sf"/>
</dbReference>
<dbReference type="SUPFAM" id="SSF82544">
    <property type="entry name" value="GckA/TtuD-like"/>
    <property type="match status" value="1"/>
</dbReference>
<dbReference type="Proteomes" id="UP000644699">
    <property type="component" value="Unassembled WGS sequence"/>
</dbReference>
<dbReference type="InterPro" id="IPR039760">
    <property type="entry name" value="MOFRL_protein"/>
</dbReference>
<dbReference type="InterPro" id="IPR007835">
    <property type="entry name" value="MOFRL"/>
</dbReference>
<dbReference type="Gene3D" id="3.40.1480.10">
    <property type="entry name" value="MOFRL domain"/>
    <property type="match status" value="1"/>
</dbReference>
<proteinExistence type="predicted"/>
<comment type="caution">
    <text evidence="3">The sequence shown here is derived from an EMBL/GenBank/DDBJ whole genome shotgun (WGS) entry which is preliminary data.</text>
</comment>
<reference evidence="3" key="1">
    <citation type="journal article" date="2014" name="Int. J. Syst. Evol. Microbiol.">
        <title>Complete genome sequence of Corynebacterium casei LMG S-19264T (=DSM 44701T), isolated from a smear-ripened cheese.</title>
        <authorList>
            <consortium name="US DOE Joint Genome Institute (JGI-PGF)"/>
            <person name="Walter F."/>
            <person name="Albersmeier A."/>
            <person name="Kalinowski J."/>
            <person name="Ruckert C."/>
        </authorList>
    </citation>
    <scope>NUCLEOTIDE SEQUENCE</scope>
    <source>
        <strain evidence="3">CGMCC 1.15367</strain>
    </source>
</reference>
<sequence>MDDRALLTHLFSVAVAAADPRPGIAAQLPAPPKGRTFVVGAGKGSGEMALAFEAAWLEAGHRIDAGLVAVRHGTRVPTRAIRIVEAAHPVPDEASFSAARAMLALVEDAGPDDLVVALVSGGGSALLALPPEGIAPEEKREVNRRLLACGASIHEINAVRKHLSRVKGGRLAAAAHPARVVSFVVSDIPGDDVAIVASGPTVPSEATRAEALDIVSRYRLDLPAAMRAHLESPDAEAPRPGAAFAGDAVITLATARNSLDAARRAAEAEGLAAIVLSDRIEGEARDIGRMHGALARETVERGLFPRPCVLLSGGETSVTLRAPGGRGGRNTEFLLGLAEAIDGVPGLLALAADTDGIDGSEANAGAFCDGASAGALRQRGTPLAGFLAANDAYGAFAALGTLFSPGPTGTNVNDFRAILVR</sequence>
<dbReference type="PANTHER" id="PTHR12227">
    <property type="entry name" value="GLYCERATE KINASE"/>
    <property type="match status" value="1"/>
</dbReference>
<dbReference type="EMBL" id="BMIQ01000005">
    <property type="protein sequence ID" value="GGE10669.1"/>
    <property type="molecule type" value="Genomic_DNA"/>
</dbReference>
<dbReference type="GO" id="GO:0008887">
    <property type="term" value="F:glycerate kinase activity"/>
    <property type="evidence" value="ECO:0007669"/>
    <property type="project" value="InterPro"/>
</dbReference>